<organism evidence="2 3">
    <name type="scientific">Timema podura</name>
    <name type="common">Walking stick</name>
    <dbReference type="NCBI Taxonomy" id="61482"/>
    <lineage>
        <taxon>Eukaryota</taxon>
        <taxon>Metazoa</taxon>
        <taxon>Ecdysozoa</taxon>
        <taxon>Arthropoda</taxon>
        <taxon>Hexapoda</taxon>
        <taxon>Insecta</taxon>
        <taxon>Pterygota</taxon>
        <taxon>Neoptera</taxon>
        <taxon>Polyneoptera</taxon>
        <taxon>Phasmatodea</taxon>
        <taxon>Timematodea</taxon>
        <taxon>Timematoidea</taxon>
        <taxon>Timematidae</taxon>
        <taxon>Timema</taxon>
    </lineage>
</organism>
<comment type="caution">
    <text evidence="2">The sequence shown here is derived from an EMBL/GenBank/DDBJ whole genome shotgun (WGS) entry which is preliminary data.</text>
</comment>
<keyword evidence="3" id="KW-1185">Reference proteome</keyword>
<dbReference type="InterPro" id="IPR001251">
    <property type="entry name" value="CRAL-TRIO_dom"/>
</dbReference>
<evidence type="ECO:0000313" key="3">
    <source>
        <dbReference type="Proteomes" id="UP001153148"/>
    </source>
</evidence>
<feature type="domain" description="CRAL-TRIO" evidence="1">
    <location>
        <begin position="132"/>
        <end position="198"/>
    </location>
</feature>
<dbReference type="InterPro" id="IPR036865">
    <property type="entry name" value="CRAL-TRIO_dom_sf"/>
</dbReference>
<proteinExistence type="predicted"/>
<name>A0ABN7PIQ0_TIMPD</name>
<evidence type="ECO:0000313" key="2">
    <source>
        <dbReference type="EMBL" id="CAG2065353.1"/>
    </source>
</evidence>
<dbReference type="CDD" id="cd00170">
    <property type="entry name" value="SEC14"/>
    <property type="match status" value="1"/>
</dbReference>
<dbReference type="PANTHER" id="PTHR45808">
    <property type="entry name" value="RHO GTPASE-ACTIVATING PROTEIN 68F"/>
    <property type="match status" value="1"/>
</dbReference>
<evidence type="ECO:0000259" key="1">
    <source>
        <dbReference type="Pfam" id="PF13716"/>
    </source>
</evidence>
<dbReference type="Pfam" id="PF13716">
    <property type="entry name" value="CRAL_TRIO_2"/>
    <property type="match status" value="1"/>
</dbReference>
<reference evidence="2" key="1">
    <citation type="submission" date="2021-03" db="EMBL/GenBank/DDBJ databases">
        <authorList>
            <person name="Tran Van P."/>
        </authorList>
    </citation>
    <scope>NUCLEOTIDE SEQUENCE</scope>
</reference>
<dbReference type="Gene3D" id="3.40.525.10">
    <property type="entry name" value="CRAL-TRIO lipid binding domain"/>
    <property type="match status" value="1"/>
</dbReference>
<feature type="non-terminal residue" evidence="2">
    <location>
        <position position="204"/>
    </location>
</feature>
<dbReference type="EMBL" id="CAJPIN010042279">
    <property type="protein sequence ID" value="CAG2065353.1"/>
    <property type="molecule type" value="Genomic_DNA"/>
</dbReference>
<accession>A0ABN7PIQ0</accession>
<protein>
    <recommendedName>
        <fullName evidence="1">CRAL-TRIO domain-containing protein</fullName>
    </recommendedName>
</protein>
<sequence length="204" mass="23137">MCFGTDSGEKIEVSGLDYLESPVSDGTIEENFEEELVNAPIVPTGEDSLTYTFPDDEESEEDYKDVAKYGIVEVVGDDTYGRKVIVVSACKLPGNKELDHGLLLSLNNMLALAGCVAWKIANLGRTQCNGARYLMYTLDKYVEQDYSLVYFHYGLTSKNKPSLSWLWQAYRAFDRKYKKNLKALYLVHPTNFIRVVWQLFKAAI</sequence>
<dbReference type="Proteomes" id="UP001153148">
    <property type="component" value="Unassembled WGS sequence"/>
</dbReference>
<gene>
    <name evidence="2" type="ORF">TPAB3V08_LOCUS12297</name>
</gene>
<dbReference type="SUPFAM" id="SSF52087">
    <property type="entry name" value="CRAL/TRIO domain"/>
    <property type="match status" value="1"/>
</dbReference>
<dbReference type="PANTHER" id="PTHR45808:SF2">
    <property type="entry name" value="RHO GTPASE-ACTIVATING PROTEIN 68F"/>
    <property type="match status" value="1"/>
</dbReference>